<dbReference type="GeneID" id="36589410"/>
<dbReference type="AlphaFoldDB" id="A0A2J6STD2"/>
<evidence type="ECO:0000313" key="3">
    <source>
        <dbReference type="Proteomes" id="UP000235371"/>
    </source>
</evidence>
<proteinExistence type="predicted"/>
<organism evidence="2 3">
    <name type="scientific">Hyaloscypha bicolor E</name>
    <dbReference type="NCBI Taxonomy" id="1095630"/>
    <lineage>
        <taxon>Eukaryota</taxon>
        <taxon>Fungi</taxon>
        <taxon>Dikarya</taxon>
        <taxon>Ascomycota</taxon>
        <taxon>Pezizomycotina</taxon>
        <taxon>Leotiomycetes</taxon>
        <taxon>Helotiales</taxon>
        <taxon>Hyaloscyphaceae</taxon>
        <taxon>Hyaloscypha</taxon>
        <taxon>Hyaloscypha bicolor</taxon>
    </lineage>
</organism>
<dbReference type="RefSeq" id="XP_024730950.1">
    <property type="nucleotide sequence ID" value="XM_024881333.1"/>
</dbReference>
<dbReference type="Proteomes" id="UP000235371">
    <property type="component" value="Unassembled WGS sequence"/>
</dbReference>
<dbReference type="EMBL" id="KZ613866">
    <property type="protein sequence ID" value="PMD54046.1"/>
    <property type="molecule type" value="Genomic_DNA"/>
</dbReference>
<sequence>MSHKEKKVAKGAKKFWNAIMTGWVVEYPNSRDGPRDFFDRRDRTPQGVKEKKKSGGLERCSSNGEEAADN</sequence>
<feature type="compositionally biased region" description="Basic and acidic residues" evidence="1">
    <location>
        <begin position="32"/>
        <end position="44"/>
    </location>
</feature>
<gene>
    <name evidence="2" type="ORF">K444DRAFT_618505</name>
</gene>
<reference evidence="2 3" key="1">
    <citation type="submission" date="2016-04" db="EMBL/GenBank/DDBJ databases">
        <title>A degradative enzymes factory behind the ericoid mycorrhizal symbiosis.</title>
        <authorList>
            <consortium name="DOE Joint Genome Institute"/>
            <person name="Martino E."/>
            <person name="Morin E."/>
            <person name="Grelet G."/>
            <person name="Kuo A."/>
            <person name="Kohler A."/>
            <person name="Daghino S."/>
            <person name="Barry K."/>
            <person name="Choi C."/>
            <person name="Cichocki N."/>
            <person name="Clum A."/>
            <person name="Copeland A."/>
            <person name="Hainaut M."/>
            <person name="Haridas S."/>
            <person name="Labutti K."/>
            <person name="Lindquist E."/>
            <person name="Lipzen A."/>
            <person name="Khouja H.-R."/>
            <person name="Murat C."/>
            <person name="Ohm R."/>
            <person name="Olson A."/>
            <person name="Spatafora J."/>
            <person name="Veneault-Fourrey C."/>
            <person name="Henrissat B."/>
            <person name="Grigoriev I."/>
            <person name="Martin F."/>
            <person name="Perotto S."/>
        </authorList>
    </citation>
    <scope>NUCLEOTIDE SEQUENCE [LARGE SCALE GENOMIC DNA]</scope>
    <source>
        <strain evidence="2 3">E</strain>
    </source>
</reference>
<evidence type="ECO:0000256" key="1">
    <source>
        <dbReference type="SAM" id="MobiDB-lite"/>
    </source>
</evidence>
<name>A0A2J6STD2_9HELO</name>
<accession>A0A2J6STD2</accession>
<feature type="region of interest" description="Disordered" evidence="1">
    <location>
        <begin position="30"/>
        <end position="70"/>
    </location>
</feature>
<protein>
    <submittedName>
        <fullName evidence="2">Uncharacterized protein</fullName>
    </submittedName>
</protein>
<keyword evidence="3" id="KW-1185">Reference proteome</keyword>
<dbReference type="InParanoid" id="A0A2J6STD2"/>
<evidence type="ECO:0000313" key="2">
    <source>
        <dbReference type="EMBL" id="PMD54046.1"/>
    </source>
</evidence>